<proteinExistence type="predicted"/>
<dbReference type="WBParaSite" id="TMUE_2000006759.1">
    <property type="protein sequence ID" value="TMUE_2000006759.1"/>
    <property type="gene ID" value="WBGene00299710"/>
</dbReference>
<reference evidence="2" key="1">
    <citation type="submission" date="2019-12" db="UniProtKB">
        <authorList>
            <consortium name="WormBaseParasite"/>
        </authorList>
    </citation>
    <scope>IDENTIFICATION</scope>
</reference>
<sequence length="100" mass="11925">MFKMARILPYSKEAIHSDFVQSFNVQVKKSHHRFYVIFHSKYPGLYTQSSANFLVATRCRGRFWSTHFWIFQLLNSQDIHYLTKQLVNLQNLVSNSMRHG</sequence>
<name>A0A5S6QHU2_TRIMR</name>
<evidence type="ECO:0000313" key="2">
    <source>
        <dbReference type="WBParaSite" id="TMUE_2000006759.1"/>
    </source>
</evidence>
<protein>
    <submittedName>
        <fullName evidence="2">Uncharacterized protein</fullName>
    </submittedName>
</protein>
<evidence type="ECO:0000313" key="1">
    <source>
        <dbReference type="Proteomes" id="UP000046395"/>
    </source>
</evidence>
<accession>A0A5S6QHU2</accession>
<keyword evidence="1" id="KW-1185">Reference proteome</keyword>
<dbReference type="Proteomes" id="UP000046395">
    <property type="component" value="Unassembled WGS sequence"/>
</dbReference>
<dbReference type="AlphaFoldDB" id="A0A5S6QHU2"/>
<organism evidence="1 2">
    <name type="scientific">Trichuris muris</name>
    <name type="common">Mouse whipworm</name>
    <dbReference type="NCBI Taxonomy" id="70415"/>
    <lineage>
        <taxon>Eukaryota</taxon>
        <taxon>Metazoa</taxon>
        <taxon>Ecdysozoa</taxon>
        <taxon>Nematoda</taxon>
        <taxon>Enoplea</taxon>
        <taxon>Dorylaimia</taxon>
        <taxon>Trichinellida</taxon>
        <taxon>Trichuridae</taxon>
        <taxon>Trichuris</taxon>
    </lineage>
</organism>